<feature type="region of interest" description="Disordered" evidence="1">
    <location>
        <begin position="135"/>
        <end position="157"/>
    </location>
</feature>
<reference evidence="2 3" key="1">
    <citation type="submission" date="2019-03" db="EMBL/GenBank/DDBJ databases">
        <title>First draft genome of Liparis tanakae, snailfish: a comprehensive survey of snailfish specific genes.</title>
        <authorList>
            <person name="Kim W."/>
            <person name="Song I."/>
            <person name="Jeong J.-H."/>
            <person name="Kim D."/>
            <person name="Kim S."/>
            <person name="Ryu S."/>
            <person name="Song J.Y."/>
            <person name="Lee S.K."/>
        </authorList>
    </citation>
    <scope>NUCLEOTIDE SEQUENCE [LARGE SCALE GENOMIC DNA]</scope>
    <source>
        <tissue evidence="2">Muscle</tissue>
    </source>
</reference>
<proteinExistence type="predicted"/>
<comment type="caution">
    <text evidence="2">The sequence shown here is derived from an EMBL/GenBank/DDBJ whole genome shotgun (WGS) entry which is preliminary data.</text>
</comment>
<dbReference type="OrthoDB" id="10563300at2759"/>
<evidence type="ECO:0000313" key="3">
    <source>
        <dbReference type="Proteomes" id="UP000314294"/>
    </source>
</evidence>
<dbReference type="EMBL" id="SRLO01000013">
    <property type="protein sequence ID" value="TNN86859.1"/>
    <property type="molecule type" value="Genomic_DNA"/>
</dbReference>
<sequence length="187" mass="20654">MAGVQQIYHCLGREFEPNLHSKSHAKGHQQQVLAQTVLLRPRVVFAHYSELLGDVYLPERHAYLHHRDEDDDQTFGHALLGRDEGGALGAPVALELRIHPAVDPVQQAGSLLCLKDLSEGKHKYNQIIQLRSTLNTSDASDGTDRTMRTGPQPDTSGHLQRVLSNVPMKALCAVDGSAWTQCDSLSY</sequence>
<organism evidence="2 3">
    <name type="scientific">Liparis tanakae</name>
    <name type="common">Tanaka's snailfish</name>
    <dbReference type="NCBI Taxonomy" id="230148"/>
    <lineage>
        <taxon>Eukaryota</taxon>
        <taxon>Metazoa</taxon>
        <taxon>Chordata</taxon>
        <taxon>Craniata</taxon>
        <taxon>Vertebrata</taxon>
        <taxon>Euteleostomi</taxon>
        <taxon>Actinopterygii</taxon>
        <taxon>Neopterygii</taxon>
        <taxon>Teleostei</taxon>
        <taxon>Neoteleostei</taxon>
        <taxon>Acanthomorphata</taxon>
        <taxon>Eupercaria</taxon>
        <taxon>Perciformes</taxon>
        <taxon>Cottioidei</taxon>
        <taxon>Cottales</taxon>
        <taxon>Liparidae</taxon>
        <taxon>Liparis</taxon>
    </lineage>
</organism>
<evidence type="ECO:0000256" key="1">
    <source>
        <dbReference type="SAM" id="MobiDB-lite"/>
    </source>
</evidence>
<protein>
    <submittedName>
        <fullName evidence="2">Uncharacterized protein</fullName>
    </submittedName>
</protein>
<keyword evidence="3" id="KW-1185">Reference proteome</keyword>
<evidence type="ECO:0000313" key="2">
    <source>
        <dbReference type="EMBL" id="TNN86859.1"/>
    </source>
</evidence>
<dbReference type="AlphaFoldDB" id="A0A4Z2J9G6"/>
<accession>A0A4Z2J9G6</accession>
<name>A0A4Z2J9G6_9TELE</name>
<dbReference type="Proteomes" id="UP000314294">
    <property type="component" value="Unassembled WGS sequence"/>
</dbReference>
<gene>
    <name evidence="2" type="ORF">EYF80_003042</name>
</gene>